<sequence>MLSLPKIAGILLEMGRVNSPFYCFHIGSVEPPVNGSVIAGGYDNNKIMRDMLSWTETYNSDANPGNTTYLSLSLRVCELLAGLLDLEYGVIQNLYLWPYPPDHPAFRPVYLELMLKPGLYSDSDTETEAMHLETSIKIPMTSLEHIFHANHVRSKCFKCDDNADTAANYWLAQTPDPLNAIPEPTQQTNLGAKMAAPTVGTAVTSLSLFFGVRGIGRSRVNNTRIRREIYEKKTLRHGR</sequence>
<dbReference type="AlphaFoldDB" id="A0A553I4I0"/>
<dbReference type="STRING" id="2512241.A0A553I4I0"/>
<dbReference type="EMBL" id="VFLP01000017">
    <property type="protein sequence ID" value="TRX95116.1"/>
    <property type="molecule type" value="Genomic_DNA"/>
</dbReference>
<evidence type="ECO:0000313" key="2">
    <source>
        <dbReference type="Proteomes" id="UP000319160"/>
    </source>
</evidence>
<dbReference type="Proteomes" id="UP000319160">
    <property type="component" value="Unassembled WGS sequence"/>
</dbReference>
<reference evidence="2" key="1">
    <citation type="submission" date="2019-06" db="EMBL/GenBank/DDBJ databases">
        <title>Draft genome sequence of the griseofulvin-producing fungus Xylaria cubensis strain G536.</title>
        <authorList>
            <person name="Mead M.E."/>
            <person name="Raja H.A."/>
            <person name="Steenwyk J.L."/>
            <person name="Knowles S.L."/>
            <person name="Oberlies N.H."/>
            <person name="Rokas A."/>
        </authorList>
    </citation>
    <scope>NUCLEOTIDE SEQUENCE [LARGE SCALE GENOMIC DNA]</scope>
    <source>
        <strain evidence="2">G536</strain>
    </source>
</reference>
<gene>
    <name evidence="1" type="ORF">FHL15_003808</name>
</gene>
<dbReference type="OrthoDB" id="4074350at2759"/>
<name>A0A553I4I0_9PEZI</name>
<keyword evidence="2" id="KW-1185">Reference proteome</keyword>
<evidence type="ECO:0000313" key="1">
    <source>
        <dbReference type="EMBL" id="TRX95116.1"/>
    </source>
</evidence>
<organism evidence="1 2">
    <name type="scientific">Xylaria flabelliformis</name>
    <dbReference type="NCBI Taxonomy" id="2512241"/>
    <lineage>
        <taxon>Eukaryota</taxon>
        <taxon>Fungi</taxon>
        <taxon>Dikarya</taxon>
        <taxon>Ascomycota</taxon>
        <taxon>Pezizomycotina</taxon>
        <taxon>Sordariomycetes</taxon>
        <taxon>Xylariomycetidae</taxon>
        <taxon>Xylariales</taxon>
        <taxon>Xylariaceae</taxon>
        <taxon>Xylaria</taxon>
    </lineage>
</organism>
<proteinExistence type="predicted"/>
<comment type="caution">
    <text evidence="1">The sequence shown here is derived from an EMBL/GenBank/DDBJ whole genome shotgun (WGS) entry which is preliminary data.</text>
</comment>
<protein>
    <submittedName>
        <fullName evidence="1">Uncharacterized protein</fullName>
    </submittedName>
</protein>
<accession>A0A553I4I0</accession>